<protein>
    <submittedName>
        <fullName evidence="2">GNAT family N-acetyltransferase</fullName>
    </submittedName>
</protein>
<dbReference type="Proteomes" id="UP000467637">
    <property type="component" value="Unassembled WGS sequence"/>
</dbReference>
<evidence type="ECO:0000259" key="1">
    <source>
        <dbReference type="PROSITE" id="PS51186"/>
    </source>
</evidence>
<dbReference type="InterPro" id="IPR000182">
    <property type="entry name" value="GNAT_dom"/>
</dbReference>
<gene>
    <name evidence="2" type="ORF">GON05_37375</name>
</gene>
<evidence type="ECO:0000313" key="2">
    <source>
        <dbReference type="EMBL" id="MVQ40267.1"/>
    </source>
</evidence>
<dbReference type="Pfam" id="PF00583">
    <property type="entry name" value="Acetyltransf_1"/>
    <property type="match status" value="1"/>
</dbReference>
<accession>A0ABW9ULY4</accession>
<reference evidence="2 3" key="1">
    <citation type="submission" date="2019-12" db="EMBL/GenBank/DDBJ databases">
        <authorList>
            <person name="Huq M.A."/>
        </authorList>
    </citation>
    <scope>NUCLEOTIDE SEQUENCE [LARGE SCALE GENOMIC DNA]</scope>
    <source>
        <strain evidence="2 3">MAH-34</strain>
    </source>
</reference>
<keyword evidence="3" id="KW-1185">Reference proteome</keyword>
<dbReference type="PANTHER" id="PTHR43072">
    <property type="entry name" value="N-ACETYLTRANSFERASE"/>
    <property type="match status" value="1"/>
</dbReference>
<name>A0ABW9ULY4_9BACL</name>
<organism evidence="2 3">
    <name type="scientific">Paenibacillus anseongense</name>
    <dbReference type="NCBI Taxonomy" id="2682845"/>
    <lineage>
        <taxon>Bacteria</taxon>
        <taxon>Bacillati</taxon>
        <taxon>Bacillota</taxon>
        <taxon>Bacilli</taxon>
        <taxon>Bacillales</taxon>
        <taxon>Paenibacillaceae</taxon>
        <taxon>Paenibacillus</taxon>
    </lineage>
</organism>
<dbReference type="SUPFAM" id="SSF55729">
    <property type="entry name" value="Acyl-CoA N-acyltransferases (Nat)"/>
    <property type="match status" value="1"/>
</dbReference>
<dbReference type="InterPro" id="IPR016181">
    <property type="entry name" value="Acyl_CoA_acyltransferase"/>
</dbReference>
<feature type="domain" description="N-acetyltransferase" evidence="1">
    <location>
        <begin position="1"/>
        <end position="163"/>
    </location>
</feature>
<proteinExistence type="predicted"/>
<evidence type="ECO:0000313" key="3">
    <source>
        <dbReference type="Proteomes" id="UP000467637"/>
    </source>
</evidence>
<dbReference type="RefSeq" id="WP_157326521.1">
    <property type="nucleotide sequence ID" value="NZ_WSEM01000039.1"/>
</dbReference>
<comment type="caution">
    <text evidence="2">The sequence shown here is derived from an EMBL/GenBank/DDBJ whole genome shotgun (WGS) entry which is preliminary data.</text>
</comment>
<dbReference type="PROSITE" id="PS51186">
    <property type="entry name" value="GNAT"/>
    <property type="match status" value="1"/>
</dbReference>
<dbReference type="Gene3D" id="3.40.630.30">
    <property type="match status" value="1"/>
</dbReference>
<dbReference type="CDD" id="cd04301">
    <property type="entry name" value="NAT_SF"/>
    <property type="match status" value="1"/>
</dbReference>
<sequence>MFFKRMSEMSAEDMVALWNKGFEGYYLNSSLDMSKFMARTVHEGLSLEHSLVLFENEEPIGFVMNGFRTIEGKKVAWNGGTGIVPDYRGKGFGKHLMLRNLQLYQEQGVDTAMLEALVQNEAAIKLYQKVGYEITEQLVCLQHTGELNVNLLESNFPERYTLRRGHPVEVNAVPFNRPMSAWQTQWPSMKGGESVIVAASEEVVGYALFKRVYAENGSLASFVLYQCEARPGREDETEILKAALREVYAPLTSSCTRLTMNIRHSNEGLNELLAGLGFTFFVDQVHMLHHI</sequence>
<dbReference type="EMBL" id="WSEM01000039">
    <property type="protein sequence ID" value="MVQ40267.1"/>
    <property type="molecule type" value="Genomic_DNA"/>
</dbReference>